<evidence type="ECO:0000256" key="1">
    <source>
        <dbReference type="ARBA" id="ARBA00004123"/>
    </source>
</evidence>
<evidence type="ECO:0000313" key="7">
    <source>
        <dbReference type="EMBL" id="CAA8287965.1"/>
    </source>
</evidence>
<dbReference type="Pfam" id="PF23176">
    <property type="entry name" value="bHLH_LHW"/>
    <property type="match status" value="1"/>
</dbReference>
<reference evidence="8" key="4">
    <citation type="submission" date="2023-03" db="UniProtKB">
        <authorList>
            <consortium name="EnsemblPlants"/>
        </authorList>
    </citation>
    <scope>IDENTIFICATION</scope>
    <source>
        <strain evidence="8">cv. Chiifu-401-42</strain>
    </source>
</reference>
<dbReference type="Gramene" id="Bra021715.1">
    <property type="protein sequence ID" value="Bra021715.1-P"/>
    <property type="gene ID" value="Bra021715"/>
</dbReference>
<dbReference type="AlphaFoldDB" id="A0A679KFD4"/>
<feature type="domain" description="BHLH" evidence="6">
    <location>
        <begin position="595"/>
        <end position="644"/>
    </location>
</feature>
<dbReference type="eggNOG" id="ENOG502QSH7">
    <property type="taxonomic scope" value="Eukaryota"/>
</dbReference>
<keyword evidence="2" id="KW-0805">Transcription regulation</keyword>
<gene>
    <name evidence="7 8" type="primary">BrabHLH240</name>
</gene>
<dbReference type="PANTHER" id="PTHR46196">
    <property type="entry name" value="TRANSCRIPTION FACTOR BHLH155-LIKE ISOFORM X1-RELATED"/>
    <property type="match status" value="1"/>
</dbReference>
<dbReference type="PROSITE" id="PS50888">
    <property type="entry name" value="BHLH"/>
    <property type="match status" value="1"/>
</dbReference>
<evidence type="ECO:0000256" key="2">
    <source>
        <dbReference type="ARBA" id="ARBA00023015"/>
    </source>
</evidence>
<reference evidence="7" key="3">
    <citation type="submission" date="2020-01" db="EMBL/GenBank/DDBJ databases">
        <authorList>
            <consortium name="Zhejiang university"/>
        </authorList>
    </citation>
    <scope>NUCLEOTIDE SEQUENCE</scope>
</reference>
<proteinExistence type="predicted"/>
<dbReference type="GO" id="GO:0003700">
    <property type="term" value="F:DNA-binding transcription factor activity"/>
    <property type="evidence" value="ECO:0007669"/>
    <property type="project" value="InterPro"/>
</dbReference>
<feature type="compositionally biased region" description="Basic and acidic residues" evidence="5">
    <location>
        <begin position="596"/>
        <end position="609"/>
    </location>
</feature>
<dbReference type="EnsemblPlants" id="Bra021715.1">
    <property type="protein sequence ID" value="Bra021715.1-P"/>
    <property type="gene ID" value="Bra021715"/>
</dbReference>
<dbReference type="SUPFAM" id="SSF47459">
    <property type="entry name" value="HLH, helix-loop-helix DNA-binding domain"/>
    <property type="match status" value="1"/>
</dbReference>
<evidence type="ECO:0000256" key="3">
    <source>
        <dbReference type="ARBA" id="ARBA00023163"/>
    </source>
</evidence>
<dbReference type="EMBL" id="LR758959">
    <property type="protein sequence ID" value="CAA8392582.1"/>
    <property type="molecule type" value="Genomic_DNA"/>
</dbReference>
<dbReference type="InterPro" id="IPR043561">
    <property type="entry name" value="LHW-like"/>
</dbReference>
<protein>
    <recommendedName>
        <fullName evidence="6">BHLH domain-containing protein</fullName>
    </recommendedName>
</protein>
<dbReference type="InterPro" id="IPR036638">
    <property type="entry name" value="HLH_DNA-bd_sf"/>
</dbReference>
<accession>M4DYW8</accession>
<evidence type="ECO:0000256" key="5">
    <source>
        <dbReference type="SAM" id="MobiDB-lite"/>
    </source>
</evidence>
<evidence type="ECO:0000256" key="4">
    <source>
        <dbReference type="ARBA" id="ARBA00023242"/>
    </source>
</evidence>
<feature type="region of interest" description="Disordered" evidence="5">
    <location>
        <begin position="586"/>
        <end position="609"/>
    </location>
</feature>
<comment type="subcellular location">
    <subcellularLocation>
        <location evidence="1">Nucleus</location>
    </subcellularLocation>
</comment>
<dbReference type="InterPro" id="IPR011598">
    <property type="entry name" value="bHLH_dom"/>
</dbReference>
<dbReference type="EMBL" id="LR757736">
    <property type="protein sequence ID" value="CAA8287965.1"/>
    <property type="molecule type" value="Genomic_DNA"/>
</dbReference>
<feature type="compositionally biased region" description="Polar residues" evidence="5">
    <location>
        <begin position="478"/>
        <end position="493"/>
    </location>
</feature>
<dbReference type="InterPro" id="IPR025610">
    <property type="entry name" value="MYC/MYB_N"/>
</dbReference>
<feature type="compositionally biased region" description="Basic and acidic residues" evidence="5">
    <location>
        <begin position="467"/>
        <end position="477"/>
    </location>
</feature>
<keyword evidence="9" id="KW-1185">Reference proteome</keyword>
<accession>A0A679KFD4</accession>
<dbReference type="GO" id="GO:0046983">
    <property type="term" value="F:protein dimerization activity"/>
    <property type="evidence" value="ECO:0007669"/>
    <property type="project" value="InterPro"/>
</dbReference>
<sequence length="771" mass="84759">MPSSACNLITFFFIYSVTPNSISNLLLQLHSQNSSFLQNQNQNQNPLSSFFCVCFPSTPQYHQRDRDVFVDLDAFVRLFPSAVLEKQPLLAPHGERMGSTSQEILRSLCSNTEWRYAVFWKLNHRSRMVLTLEDAYYDNHGHNNNSPEVQGCSVVPKDMHGAHDSLGLAVAKMAYHVYSLGEGIVGQVAVSGGYQWVFPEYNGNCHSASEFHNVWESQISGGVKTILVVAVGPCGVVQLGSLHKVDEDVTLVNHIRHMFLALKDPLADHAASLMQCNLNNSLSLPKIPSECLHVEALPNCSGEVGKAMNVASVPYNTPSCLLMEKAAQAVQGSSCGSYSSVTFGFPIDLVDAKHESQVGTNIVSYAPHVLNNSSSSALATEAERLISSQSYPGLDSTFYDSSRTGKESSYQNEVFQLSENQGNRYIEETERMLEGKCKDALISSGYPFAGSELLEALGSGFKQTSRGGHEELVKSEHGSTTSPTDDMSHSQLTFDPGPENLLDAVVANVCHSDGNARDDILSSRSVQSLLTSMAEPSGQKMHNQLPLAEVYTQQNPSDICGAFSSIGFSSTCPSSSSDQFQTSLEMMPKKIKKRAKPGESSRPRPRDRQLIQDRIKELRELVPNGSKCSIDSLLERTIKHMLFLQNVTKHADKLSKSATTKMQQKETGTQGSSCAVEVGGHLQVCSIIVENLNKQGMVLIEMLCEECGHFLEIANVIRSLDLIILRGVTEAQGEKTWICFVVESQNNKVMQRMDILWSLVQIFQPKANGKH</sequence>
<feature type="region of interest" description="Disordered" evidence="5">
    <location>
        <begin position="464"/>
        <end position="496"/>
    </location>
</feature>
<dbReference type="CDD" id="cd18915">
    <property type="entry name" value="bHLH_AtLHW_like"/>
    <property type="match status" value="1"/>
</dbReference>
<dbReference type="Pfam" id="PF14215">
    <property type="entry name" value="bHLH-MYC_N"/>
    <property type="match status" value="1"/>
</dbReference>
<evidence type="ECO:0000313" key="8">
    <source>
        <dbReference type="EnsemblPlants" id="Bra021715.1-P"/>
    </source>
</evidence>
<reference evidence="8 9" key="1">
    <citation type="journal article" date="2011" name="Nat. Genet.">
        <title>The genome of the mesopolyploid crop species Brassica rapa.</title>
        <authorList>
            <consortium name="Brassica rapa Genome Sequencing Project Consortium"/>
            <person name="Wang X."/>
            <person name="Wang H."/>
            <person name="Wang J."/>
            <person name="Sun R."/>
            <person name="Wu J."/>
            <person name="Liu S."/>
            <person name="Bai Y."/>
            <person name="Mun J.H."/>
            <person name="Bancroft I."/>
            <person name="Cheng F."/>
            <person name="Huang S."/>
            <person name="Li X."/>
            <person name="Hua W."/>
            <person name="Wang J."/>
            <person name="Wang X."/>
            <person name="Freeling M."/>
            <person name="Pires J.C."/>
            <person name="Paterson A.H."/>
            <person name="Chalhoub B."/>
            <person name="Wang B."/>
            <person name="Hayward A."/>
            <person name="Sharpe A.G."/>
            <person name="Park B.S."/>
            <person name="Weisshaar B."/>
            <person name="Liu B."/>
            <person name="Li B."/>
            <person name="Liu B."/>
            <person name="Tong C."/>
            <person name="Song C."/>
            <person name="Duran C."/>
            <person name="Peng C."/>
            <person name="Geng C."/>
            <person name="Koh C."/>
            <person name="Lin C."/>
            <person name="Edwards D."/>
            <person name="Mu D."/>
            <person name="Shen D."/>
            <person name="Soumpourou E."/>
            <person name="Li F."/>
            <person name="Fraser F."/>
            <person name="Conant G."/>
            <person name="Lassalle G."/>
            <person name="King G.J."/>
            <person name="Bonnema G."/>
            <person name="Tang H."/>
            <person name="Wang H."/>
            <person name="Belcram H."/>
            <person name="Zhou H."/>
            <person name="Hirakawa H."/>
            <person name="Abe H."/>
            <person name="Guo H."/>
            <person name="Wang H."/>
            <person name="Jin H."/>
            <person name="Parkin I.A."/>
            <person name="Batley J."/>
            <person name="Kim J.S."/>
            <person name="Just J."/>
            <person name="Li J."/>
            <person name="Xu J."/>
            <person name="Deng J."/>
            <person name="Kim J.A."/>
            <person name="Li J."/>
            <person name="Yu J."/>
            <person name="Meng J."/>
            <person name="Wang J."/>
            <person name="Min J."/>
            <person name="Poulain J."/>
            <person name="Wang J."/>
            <person name="Hatakeyama K."/>
            <person name="Wu K."/>
            <person name="Wang L."/>
            <person name="Fang L."/>
            <person name="Trick M."/>
            <person name="Links M.G."/>
            <person name="Zhao M."/>
            <person name="Jin M."/>
            <person name="Ramchiary N."/>
            <person name="Drou N."/>
            <person name="Berkman P.J."/>
            <person name="Cai Q."/>
            <person name="Huang Q."/>
            <person name="Li R."/>
            <person name="Tabata S."/>
            <person name="Cheng S."/>
            <person name="Zhang S."/>
            <person name="Zhang S."/>
            <person name="Huang S."/>
            <person name="Sato S."/>
            <person name="Sun S."/>
            <person name="Kwon S.J."/>
            <person name="Choi S.R."/>
            <person name="Lee T.H."/>
            <person name="Fan W."/>
            <person name="Zhao X."/>
            <person name="Tan X."/>
            <person name="Xu X."/>
            <person name="Wang Y."/>
            <person name="Qiu Y."/>
            <person name="Yin Y."/>
            <person name="Li Y."/>
            <person name="Du Y."/>
            <person name="Liao Y."/>
            <person name="Lim Y."/>
            <person name="Narusaka Y."/>
            <person name="Wang Y."/>
            <person name="Wang Z."/>
            <person name="Li Z."/>
            <person name="Wang Z."/>
            <person name="Xiong Z."/>
            <person name="Zhang Z."/>
        </authorList>
    </citation>
    <scope>NUCLEOTIDE SEQUENCE [LARGE SCALE GENOMIC DNA]</scope>
    <source>
        <strain evidence="8 9">cv. Chiifu-401-42</strain>
    </source>
</reference>
<dbReference type="PANTHER" id="PTHR46196:SF1">
    <property type="entry name" value="TRANSCRIPTION FACTOR EMB1444-RELATED"/>
    <property type="match status" value="1"/>
</dbReference>
<name>A0A679KFD4_BRACM</name>
<dbReference type="GO" id="GO:0005634">
    <property type="term" value="C:nucleus"/>
    <property type="evidence" value="ECO:0007669"/>
    <property type="project" value="UniProtKB-SubCell"/>
</dbReference>
<dbReference type="EMBL" id="LR756777">
    <property type="protein sequence ID" value="CAA8286998.1"/>
    <property type="molecule type" value="Genomic_DNA"/>
</dbReference>
<keyword evidence="3" id="KW-0804">Transcription</keyword>
<dbReference type="EMBL" id="LR759918">
    <property type="protein sequence ID" value="CAA8404267.1"/>
    <property type="molecule type" value="Genomic_DNA"/>
</dbReference>
<reference evidence="8 9" key="2">
    <citation type="journal article" date="2018" name="Hortic Res">
        <title>Improved Brassica rapa reference genome by single-molecule sequencing and chromosome conformation capture technologies.</title>
        <authorList>
            <person name="Zhang L."/>
            <person name="Cai X."/>
            <person name="Wu J."/>
            <person name="Liu M."/>
            <person name="Grob S."/>
            <person name="Cheng F."/>
            <person name="Liang J."/>
            <person name="Cai C."/>
            <person name="Liu Z."/>
            <person name="Liu B."/>
            <person name="Wang F."/>
            <person name="Li S."/>
            <person name="Liu F."/>
            <person name="Li X."/>
            <person name="Cheng L."/>
            <person name="Yang W."/>
            <person name="Li M.H."/>
            <person name="Grossniklaus U."/>
            <person name="Zheng H."/>
            <person name="Wang X."/>
        </authorList>
    </citation>
    <scope>NUCLEOTIDE SEQUENCE [LARGE SCALE GENOMIC DNA]</scope>
    <source>
        <strain evidence="8 9">cv. Chiifu-401-42</strain>
    </source>
</reference>
<dbReference type="STRING" id="51351.M4DYW8"/>
<dbReference type="HOGENOM" id="CLU_013463_1_1_1"/>
<organism evidence="7">
    <name type="scientific">Brassica campestris</name>
    <name type="common">Field mustard</name>
    <dbReference type="NCBI Taxonomy" id="3711"/>
    <lineage>
        <taxon>Eukaryota</taxon>
        <taxon>Viridiplantae</taxon>
        <taxon>Streptophyta</taxon>
        <taxon>Embryophyta</taxon>
        <taxon>Tracheophyta</taxon>
        <taxon>Spermatophyta</taxon>
        <taxon>Magnoliopsida</taxon>
        <taxon>eudicotyledons</taxon>
        <taxon>Gunneridae</taxon>
        <taxon>Pentapetalae</taxon>
        <taxon>rosids</taxon>
        <taxon>malvids</taxon>
        <taxon>Brassicales</taxon>
        <taxon>Brassicaceae</taxon>
        <taxon>Brassiceae</taxon>
        <taxon>Brassica</taxon>
    </lineage>
</organism>
<dbReference type="OMA" id="EMMCEEC"/>
<evidence type="ECO:0000313" key="9">
    <source>
        <dbReference type="Proteomes" id="UP000011750"/>
    </source>
</evidence>
<dbReference type="Proteomes" id="UP000011750">
    <property type="component" value="Chromosome A04"/>
</dbReference>
<evidence type="ECO:0000259" key="6">
    <source>
        <dbReference type="PROSITE" id="PS50888"/>
    </source>
</evidence>
<keyword evidence="4" id="KW-0539">Nucleus</keyword>